<dbReference type="Proteomes" id="UP000284824">
    <property type="component" value="Unassembled WGS sequence"/>
</dbReference>
<keyword evidence="2" id="KW-0238">DNA-binding</keyword>
<dbReference type="SUPFAM" id="SSF46894">
    <property type="entry name" value="C-terminal effector domain of the bipartite response regulators"/>
    <property type="match status" value="1"/>
</dbReference>
<feature type="domain" description="HTH luxR-type" evidence="4">
    <location>
        <begin position="142"/>
        <end position="207"/>
    </location>
</feature>
<dbReference type="GO" id="GO:0000160">
    <property type="term" value="P:phosphorelay signal transduction system"/>
    <property type="evidence" value="ECO:0007669"/>
    <property type="project" value="InterPro"/>
</dbReference>
<reference evidence="6 7" key="1">
    <citation type="submission" date="2019-01" db="EMBL/GenBank/DDBJ databases">
        <title>Sequencing the genomes of 1000 actinobacteria strains.</title>
        <authorList>
            <person name="Klenk H.-P."/>
        </authorList>
    </citation>
    <scope>NUCLEOTIDE SEQUENCE [LARGE SCALE GENOMIC DNA]</scope>
    <source>
        <strain evidence="6 7">DSM 43925</strain>
    </source>
</reference>
<dbReference type="OrthoDB" id="9808843at2"/>
<dbReference type="GO" id="GO:0003677">
    <property type="term" value="F:DNA binding"/>
    <property type="evidence" value="ECO:0007669"/>
    <property type="project" value="UniProtKB-KW"/>
</dbReference>
<dbReference type="PRINTS" id="PR00038">
    <property type="entry name" value="HTHLUXR"/>
</dbReference>
<dbReference type="InterPro" id="IPR058245">
    <property type="entry name" value="NreC/VraR/RcsB-like_REC"/>
</dbReference>
<evidence type="ECO:0000259" key="4">
    <source>
        <dbReference type="PROSITE" id="PS50043"/>
    </source>
</evidence>
<dbReference type="SMART" id="SM00421">
    <property type="entry name" value="HTH_LUXR"/>
    <property type="match status" value="1"/>
</dbReference>
<dbReference type="Pfam" id="PF00072">
    <property type="entry name" value="Response_reg"/>
    <property type="match status" value="1"/>
</dbReference>
<dbReference type="Pfam" id="PF00196">
    <property type="entry name" value="GerE"/>
    <property type="match status" value="1"/>
</dbReference>
<dbReference type="PROSITE" id="PS50110">
    <property type="entry name" value="RESPONSE_REGULATORY"/>
    <property type="match status" value="1"/>
</dbReference>
<dbReference type="InterPro" id="IPR016032">
    <property type="entry name" value="Sig_transdc_resp-reg_C-effctor"/>
</dbReference>
<dbReference type="InterPro" id="IPR011006">
    <property type="entry name" value="CheY-like_superfamily"/>
</dbReference>
<keyword evidence="7" id="KW-1185">Reference proteome</keyword>
<sequence>MAEGPTTVLLVDDHTIVREGVQKILESQQDLVVVGQAGDAKEAVALAGETKPDVVLLDVEIPGDDVETTVTRLHKVSPRSQVIILSMYDAAPLLKSLLAIGIRGYLLKSVSMDELVSAVRSARRDDGRVLLSVSRESLAQTEQEPSGVLSHREREILELTAQAMSNSQIASRLSLTEATVKRHMRKIFAKLGAVSRIDAVNKAMSASLIKGVDRMSSSR</sequence>
<evidence type="ECO:0000256" key="2">
    <source>
        <dbReference type="ARBA" id="ARBA00023125"/>
    </source>
</evidence>
<name>A0A438M2C6_9ACTN</name>
<dbReference type="InterPro" id="IPR039420">
    <property type="entry name" value="WalR-like"/>
</dbReference>
<dbReference type="InterPro" id="IPR001789">
    <property type="entry name" value="Sig_transdc_resp-reg_receiver"/>
</dbReference>
<proteinExistence type="predicted"/>
<organism evidence="6 7">
    <name type="scientific">Nonomuraea polychroma</name>
    <dbReference type="NCBI Taxonomy" id="46176"/>
    <lineage>
        <taxon>Bacteria</taxon>
        <taxon>Bacillati</taxon>
        <taxon>Actinomycetota</taxon>
        <taxon>Actinomycetes</taxon>
        <taxon>Streptosporangiales</taxon>
        <taxon>Streptosporangiaceae</taxon>
        <taxon>Nonomuraea</taxon>
    </lineage>
</organism>
<protein>
    <submittedName>
        <fullName evidence="6">LuxR family two component transcriptional regulator</fullName>
    </submittedName>
</protein>
<evidence type="ECO:0000259" key="5">
    <source>
        <dbReference type="PROSITE" id="PS50110"/>
    </source>
</evidence>
<dbReference type="PROSITE" id="PS50043">
    <property type="entry name" value="HTH_LUXR_2"/>
    <property type="match status" value="1"/>
</dbReference>
<dbReference type="SMART" id="SM00448">
    <property type="entry name" value="REC"/>
    <property type="match status" value="1"/>
</dbReference>
<evidence type="ECO:0000256" key="1">
    <source>
        <dbReference type="ARBA" id="ARBA00022553"/>
    </source>
</evidence>
<feature type="domain" description="Response regulatory" evidence="5">
    <location>
        <begin position="7"/>
        <end position="123"/>
    </location>
</feature>
<dbReference type="Gene3D" id="3.40.50.2300">
    <property type="match status" value="1"/>
</dbReference>
<evidence type="ECO:0000313" key="7">
    <source>
        <dbReference type="Proteomes" id="UP000284824"/>
    </source>
</evidence>
<accession>A0A438M2C6</accession>
<gene>
    <name evidence="6" type="ORF">EDD27_2164</name>
</gene>
<dbReference type="EMBL" id="SAUN01000001">
    <property type="protein sequence ID" value="RVX39791.1"/>
    <property type="molecule type" value="Genomic_DNA"/>
</dbReference>
<dbReference type="PANTHER" id="PTHR43214">
    <property type="entry name" value="TWO-COMPONENT RESPONSE REGULATOR"/>
    <property type="match status" value="1"/>
</dbReference>
<evidence type="ECO:0000256" key="3">
    <source>
        <dbReference type="PROSITE-ProRule" id="PRU00169"/>
    </source>
</evidence>
<evidence type="ECO:0000313" key="6">
    <source>
        <dbReference type="EMBL" id="RVX39791.1"/>
    </source>
</evidence>
<dbReference type="GO" id="GO:0006355">
    <property type="term" value="P:regulation of DNA-templated transcription"/>
    <property type="evidence" value="ECO:0007669"/>
    <property type="project" value="InterPro"/>
</dbReference>
<feature type="modified residue" description="4-aspartylphosphate" evidence="3">
    <location>
        <position position="58"/>
    </location>
</feature>
<dbReference type="CDD" id="cd06170">
    <property type="entry name" value="LuxR_C_like"/>
    <property type="match status" value="1"/>
</dbReference>
<dbReference type="CDD" id="cd17535">
    <property type="entry name" value="REC_NarL-like"/>
    <property type="match status" value="1"/>
</dbReference>
<dbReference type="RefSeq" id="WP_127932260.1">
    <property type="nucleotide sequence ID" value="NZ_SAUN01000001.1"/>
</dbReference>
<dbReference type="SUPFAM" id="SSF52172">
    <property type="entry name" value="CheY-like"/>
    <property type="match status" value="1"/>
</dbReference>
<keyword evidence="1 3" id="KW-0597">Phosphoprotein</keyword>
<dbReference type="AlphaFoldDB" id="A0A438M2C6"/>
<dbReference type="InterPro" id="IPR000792">
    <property type="entry name" value="Tscrpt_reg_LuxR_C"/>
</dbReference>
<comment type="caution">
    <text evidence="6">The sequence shown here is derived from an EMBL/GenBank/DDBJ whole genome shotgun (WGS) entry which is preliminary data.</text>
</comment>